<reference evidence="1" key="1">
    <citation type="submission" date="2024-05" db="EMBL/GenBank/DDBJ databases">
        <title>30 novel species of actinomycetes from the DSMZ collection.</title>
        <authorList>
            <person name="Nouioui I."/>
        </authorList>
    </citation>
    <scope>NUCLEOTIDE SEQUENCE</scope>
    <source>
        <strain evidence="1">DSM 40712</strain>
    </source>
</reference>
<dbReference type="NCBIfam" id="NF033179">
    <property type="entry name" value="TnsA_like_Actin"/>
    <property type="match status" value="1"/>
</dbReference>
<gene>
    <name evidence="1" type="ORF">RM812_37880</name>
</gene>
<evidence type="ECO:0000313" key="2">
    <source>
        <dbReference type="Proteomes" id="UP001180724"/>
    </source>
</evidence>
<proteinExistence type="predicted"/>
<dbReference type="EMBL" id="JAVRFH010000080">
    <property type="protein sequence ID" value="MDT0615901.1"/>
    <property type="molecule type" value="Genomic_DNA"/>
</dbReference>
<accession>A0ABU3B4H4</accession>
<evidence type="ECO:0000313" key="1">
    <source>
        <dbReference type="EMBL" id="MDT0615901.1"/>
    </source>
</evidence>
<comment type="caution">
    <text evidence="1">The sequence shown here is derived from an EMBL/GenBank/DDBJ whole genome shotgun (WGS) entry which is preliminary data.</text>
</comment>
<dbReference type="InterPro" id="IPR048000">
    <property type="entry name" value="TnsA-like"/>
</dbReference>
<sequence>MSARCAGWPSRSSIGGRAACVRWATGFGRGGRVHLRHVDVRFVGPDGVMVQRPWRTAVGELRLMECPMVRGFSLRRGRRLAPGWWWSATTGRLVGYGSAAMRDAVMMLDQDPQVRGLVSRPVEFVWEERGRMVTHVPDLAVGMADGGIRLVECPGSGGPSARLLGRARVVGACAREAGWEHRFSDTRDPVVMANGRWLSAYRHPRCSVGIPAARLRRAFARPTALGEGALRLGDPIATLPAVYHGLWNGLLNMAWGRPLSEETLVAAVPAGQRKQPER</sequence>
<dbReference type="RefSeq" id="WP_311584659.1">
    <property type="nucleotide sequence ID" value="NZ_JAVRFH010000080.1"/>
</dbReference>
<organism evidence="1 2">
    <name type="scientific">Streptomyces lancefieldiae</name>
    <dbReference type="NCBI Taxonomy" id="3075520"/>
    <lineage>
        <taxon>Bacteria</taxon>
        <taxon>Bacillati</taxon>
        <taxon>Actinomycetota</taxon>
        <taxon>Actinomycetes</taxon>
        <taxon>Kitasatosporales</taxon>
        <taxon>Streptomycetaceae</taxon>
        <taxon>Streptomyces</taxon>
    </lineage>
</organism>
<keyword evidence="2" id="KW-1185">Reference proteome</keyword>
<dbReference type="Proteomes" id="UP001180724">
    <property type="component" value="Unassembled WGS sequence"/>
</dbReference>
<protein>
    <submittedName>
        <fullName evidence="1">TnsA-like heteromeric transposase endonuclease subunit</fullName>
    </submittedName>
</protein>
<name>A0ABU3B4H4_9ACTN</name>